<evidence type="ECO:0000256" key="4">
    <source>
        <dbReference type="ARBA" id="ARBA00022777"/>
    </source>
</evidence>
<dbReference type="InterPro" id="IPR030830">
    <property type="entry name" value="Myo_inos_IolC"/>
</dbReference>
<dbReference type="InterPro" id="IPR050306">
    <property type="entry name" value="PfkB_Carbo_kinase"/>
</dbReference>
<dbReference type="InterPro" id="IPR013785">
    <property type="entry name" value="Aldolase_TIM"/>
</dbReference>
<dbReference type="EMBL" id="JAMFLX010000007">
    <property type="protein sequence ID" value="MCL6269652.1"/>
    <property type="molecule type" value="Genomic_DNA"/>
</dbReference>
<dbReference type="InterPro" id="IPR023314">
    <property type="entry name" value="Myo_inos_IolC-like_sf"/>
</dbReference>
<dbReference type="EC" id="2.7.1.92" evidence="8"/>
<dbReference type="Pfam" id="PF00294">
    <property type="entry name" value="PfkB"/>
    <property type="match status" value="1"/>
</dbReference>
<keyword evidence="4" id="KW-0418">Kinase</keyword>
<dbReference type="NCBIfam" id="TIGR04382">
    <property type="entry name" value="myo_inos_iolC_N"/>
    <property type="match status" value="1"/>
</dbReference>
<keyword evidence="5" id="KW-0067">ATP-binding</keyword>
<proteinExistence type="inferred from homology"/>
<dbReference type="Gene3D" id="2.20.150.10">
    <property type="entry name" value="putative 5-dehydro-2- deoxygluconokinase"/>
    <property type="match status" value="1"/>
</dbReference>
<dbReference type="PANTHER" id="PTHR43085:SF49">
    <property type="entry name" value="5-DEHYDRO-2-DEOXYGLUCONOKINASE"/>
    <property type="match status" value="1"/>
</dbReference>
<keyword evidence="9" id="KW-1185">Reference proteome</keyword>
<dbReference type="Proteomes" id="UP001203338">
    <property type="component" value="Unassembled WGS sequence"/>
</dbReference>
<gene>
    <name evidence="8" type="primary">iolC</name>
    <name evidence="8" type="ORF">M3P05_06820</name>
</gene>
<dbReference type="Gene3D" id="3.20.20.70">
    <property type="entry name" value="Aldolase class I"/>
    <property type="match status" value="1"/>
</dbReference>
<dbReference type="CDD" id="cd01166">
    <property type="entry name" value="KdgK"/>
    <property type="match status" value="1"/>
</dbReference>
<evidence type="ECO:0000256" key="1">
    <source>
        <dbReference type="ARBA" id="ARBA00010688"/>
    </source>
</evidence>
<name>A0ABT0PE63_9GAMM</name>
<protein>
    <submittedName>
        <fullName evidence="8">5-dehydro-2-deoxygluconokinase</fullName>
        <ecNumber evidence="8">2.7.1.92</ecNumber>
    </submittedName>
</protein>
<dbReference type="PANTHER" id="PTHR43085">
    <property type="entry name" value="HEXOKINASE FAMILY MEMBER"/>
    <property type="match status" value="1"/>
</dbReference>
<comment type="caution">
    <text evidence="8">The sequence shown here is derived from an EMBL/GenBank/DDBJ whole genome shotgun (WGS) entry which is preliminary data.</text>
</comment>
<accession>A0ABT0PE63</accession>
<evidence type="ECO:0000256" key="2">
    <source>
        <dbReference type="ARBA" id="ARBA00022679"/>
    </source>
</evidence>
<dbReference type="RefSeq" id="WP_249698716.1">
    <property type="nucleotide sequence ID" value="NZ_JAMFLX010000007.1"/>
</dbReference>
<dbReference type="SUPFAM" id="SSF53613">
    <property type="entry name" value="Ribokinase-like"/>
    <property type="match status" value="1"/>
</dbReference>
<keyword evidence="2 8" id="KW-0808">Transferase</keyword>
<evidence type="ECO:0000256" key="3">
    <source>
        <dbReference type="ARBA" id="ARBA00022741"/>
    </source>
</evidence>
<evidence type="ECO:0000259" key="7">
    <source>
        <dbReference type="Pfam" id="PF09863"/>
    </source>
</evidence>
<dbReference type="InterPro" id="IPR029056">
    <property type="entry name" value="Ribokinase-like"/>
</dbReference>
<evidence type="ECO:0000313" key="9">
    <source>
        <dbReference type="Proteomes" id="UP001203338"/>
    </source>
</evidence>
<feature type="domain" description="Carbohydrate kinase PfkB" evidence="6">
    <location>
        <begin position="6"/>
        <end position="320"/>
    </location>
</feature>
<dbReference type="Gene3D" id="3.40.1190.20">
    <property type="match status" value="1"/>
</dbReference>
<comment type="similarity">
    <text evidence="1">Belongs to the carbohydrate kinase PfkB family.</text>
</comment>
<organism evidence="8 9">
    <name type="scientific">Parendozoicomonas callyspongiae</name>
    <dbReference type="NCBI Taxonomy" id="2942213"/>
    <lineage>
        <taxon>Bacteria</taxon>
        <taxon>Pseudomonadati</taxon>
        <taxon>Pseudomonadota</taxon>
        <taxon>Gammaproteobacteria</taxon>
        <taxon>Oceanospirillales</taxon>
        <taxon>Endozoicomonadaceae</taxon>
        <taxon>Parendozoicomonas</taxon>
    </lineage>
</organism>
<evidence type="ECO:0000256" key="5">
    <source>
        <dbReference type="ARBA" id="ARBA00022840"/>
    </source>
</evidence>
<feature type="domain" description="DUF2090" evidence="7">
    <location>
        <begin position="324"/>
        <end position="632"/>
    </location>
</feature>
<reference evidence="8 9" key="1">
    <citation type="submission" date="2022-05" db="EMBL/GenBank/DDBJ databases">
        <authorList>
            <person name="Park J.-S."/>
        </authorList>
    </citation>
    <scope>NUCLEOTIDE SEQUENCE [LARGE SCALE GENOMIC DNA]</scope>
    <source>
        <strain evidence="8 9">2012CJ34-2</strain>
    </source>
</reference>
<keyword evidence="3" id="KW-0547">Nucleotide-binding</keyword>
<dbReference type="Pfam" id="PF09863">
    <property type="entry name" value="DUF2090"/>
    <property type="match status" value="1"/>
</dbReference>
<evidence type="ECO:0000259" key="6">
    <source>
        <dbReference type="Pfam" id="PF00294"/>
    </source>
</evidence>
<dbReference type="PROSITE" id="PS00584">
    <property type="entry name" value="PFKB_KINASES_2"/>
    <property type="match status" value="1"/>
</dbReference>
<dbReference type="InterPro" id="IPR002173">
    <property type="entry name" value="Carboh/pur_kinase_PfkB_CS"/>
</dbReference>
<dbReference type="InterPro" id="IPR011611">
    <property type="entry name" value="PfkB_dom"/>
</dbReference>
<evidence type="ECO:0000313" key="8">
    <source>
        <dbReference type="EMBL" id="MCL6269652.1"/>
    </source>
</evidence>
<dbReference type="InterPro" id="IPR018659">
    <property type="entry name" value="DUF2090"/>
</dbReference>
<sequence>MSKSLDVICIGRVAVDFYAQQIGSRLEDVSSLAKYLGGSSGNVAYGTARMGLKSGMLARVGDDHMGRFLKEELDRVGSTSEHLITDPERLTALVVLGIKDQDTFPLIFYRDNCADMALCEDDIKEEAIASAKVLHITGTHFSTPSTNGACRKAIEIAHKNGVRTSLDIDYRPVLWGLTGKGEGENRFVENEQVSEHMQSILPLFDLIVGTEEEIHIAGGSTDTLEALRKVRELSKATIVLKRGELGASVYTGEIPDDLDGGINGKGVRIEVMNVLGAGDAFMSGLLRGYVNEEPWEQALRYANACGALVVSRHGCAPAMPSMEELDYYLEREQEILRPDLDKELNYLHRVTCRDVQWPELNVLAFDHRRQLIDMCNETGADFGQVKKLKRLILEAARAGAEEMNLEGKAGILCDDTFAQDTLNEITGNGWWIGRPVEQPSSRPLRLEHGDTIARHLVSWPKEHVVKCLCFYHPDDEISLRLEQERQVQSTYEACVASGHEFLLELIPPKGSEVDDTTLIRSMKRFYNLDVRPDWWKVPSPSRNAWKEIDALIKDRAPHCRGVILLGLDAPADELQEGFNASAGIDVCKGFMVGRTIFGKPSKEWLANNIDDKEFVRQVSANYMELIQSWREREYTE</sequence>
<dbReference type="GO" id="GO:0047590">
    <property type="term" value="F:5-dehydro-2-deoxygluconokinase activity"/>
    <property type="evidence" value="ECO:0007669"/>
    <property type="project" value="UniProtKB-EC"/>
</dbReference>